<evidence type="ECO:0000313" key="3">
    <source>
        <dbReference type="EMBL" id="TMW59081.1"/>
    </source>
</evidence>
<dbReference type="EMBL" id="SPLM01000110">
    <property type="protein sequence ID" value="TMW59081.1"/>
    <property type="molecule type" value="Genomic_DNA"/>
</dbReference>
<feature type="compositionally biased region" description="Low complexity" evidence="1">
    <location>
        <begin position="89"/>
        <end position="133"/>
    </location>
</feature>
<feature type="compositionally biased region" description="Low complexity" evidence="1">
    <location>
        <begin position="41"/>
        <end position="63"/>
    </location>
</feature>
<feature type="region of interest" description="Disordered" evidence="1">
    <location>
        <begin position="41"/>
        <end position="143"/>
    </location>
</feature>
<accession>A0A8K1C9Y0</accession>
<dbReference type="OrthoDB" id="125661at2759"/>
<dbReference type="Proteomes" id="UP000794436">
    <property type="component" value="Unassembled WGS sequence"/>
</dbReference>
<dbReference type="PROSITE" id="PS51257">
    <property type="entry name" value="PROKAR_LIPOPROTEIN"/>
    <property type="match status" value="1"/>
</dbReference>
<organism evidence="3 4">
    <name type="scientific">Pythium oligandrum</name>
    <name type="common">Mycoparasitic fungus</name>
    <dbReference type="NCBI Taxonomy" id="41045"/>
    <lineage>
        <taxon>Eukaryota</taxon>
        <taxon>Sar</taxon>
        <taxon>Stramenopiles</taxon>
        <taxon>Oomycota</taxon>
        <taxon>Peronosporomycetes</taxon>
        <taxon>Pythiales</taxon>
        <taxon>Pythiaceae</taxon>
        <taxon>Pythium</taxon>
    </lineage>
</organism>
<keyword evidence="2" id="KW-0732">Signal</keyword>
<feature type="compositionally biased region" description="Low complexity" evidence="1">
    <location>
        <begin position="71"/>
        <end position="81"/>
    </location>
</feature>
<gene>
    <name evidence="3" type="ORF">Poli38472_007226</name>
</gene>
<feature type="chain" id="PRO_5035448498" evidence="2">
    <location>
        <begin position="20"/>
        <end position="292"/>
    </location>
</feature>
<feature type="region of interest" description="Disordered" evidence="1">
    <location>
        <begin position="242"/>
        <end position="263"/>
    </location>
</feature>
<name>A0A8K1C9Y0_PYTOL</name>
<evidence type="ECO:0000256" key="1">
    <source>
        <dbReference type="SAM" id="MobiDB-lite"/>
    </source>
</evidence>
<keyword evidence="4" id="KW-1185">Reference proteome</keyword>
<evidence type="ECO:0000313" key="4">
    <source>
        <dbReference type="Proteomes" id="UP000794436"/>
    </source>
</evidence>
<reference evidence="3" key="1">
    <citation type="submission" date="2019-03" db="EMBL/GenBank/DDBJ databases">
        <title>Long read genome sequence of the mycoparasitic Pythium oligandrum ATCC 38472 isolated from sugarbeet rhizosphere.</title>
        <authorList>
            <person name="Gaulin E."/>
        </authorList>
    </citation>
    <scope>NUCLEOTIDE SEQUENCE</scope>
    <source>
        <strain evidence="3">ATCC 38472_TT</strain>
    </source>
</reference>
<proteinExistence type="predicted"/>
<dbReference type="AlphaFoldDB" id="A0A8K1C9Y0"/>
<feature type="signal peptide" evidence="2">
    <location>
        <begin position="1"/>
        <end position="19"/>
    </location>
</feature>
<sequence length="292" mass="29672">MRAVAVVMTLLALTSSVSCTAIPTEVVEPLSIARAERTVDTTPAAATPAKSAATPAPAPSSASLREAHEITTTVPTTAAPPRSAMLQPATSSSATSSVASTSGSASGSKDATAKPTKKTSSVKTKGSDSQDGSTDGDDTGSGAELDPSLINACVCRELRMVSLMGAANYCLARGVSVGDKCGNTALAEKGACPRKGAQPCQDTGHVLTKNSQCVYDKRDDTYKCVASKEDLLLHKKGKRFKKKKNGTSSSLDPSAGGVDSTTSSGVVLVPRDDLVRVLTLVASLVLGVAALT</sequence>
<protein>
    <submittedName>
        <fullName evidence="3">Uncharacterized protein</fullName>
    </submittedName>
</protein>
<evidence type="ECO:0000256" key="2">
    <source>
        <dbReference type="SAM" id="SignalP"/>
    </source>
</evidence>
<comment type="caution">
    <text evidence="3">The sequence shown here is derived from an EMBL/GenBank/DDBJ whole genome shotgun (WGS) entry which is preliminary data.</text>
</comment>